<evidence type="ECO:0000256" key="5">
    <source>
        <dbReference type="ARBA" id="ARBA00022692"/>
    </source>
</evidence>
<dbReference type="PANTHER" id="PTHR48086:SF4">
    <property type="entry name" value="SODIUM_PANTOTHENATE SYMPORTER"/>
    <property type="match status" value="1"/>
</dbReference>
<name>A0A1H2TRU6_9BACI</name>
<dbReference type="PROSITE" id="PS00456">
    <property type="entry name" value="NA_SOLUT_SYMP_1"/>
    <property type="match status" value="1"/>
</dbReference>
<gene>
    <name evidence="10" type="ORF">SAMN05421781_1520</name>
</gene>
<evidence type="ECO:0000256" key="2">
    <source>
        <dbReference type="ARBA" id="ARBA00006434"/>
    </source>
</evidence>
<dbReference type="STRING" id="1122204.SAMN05421781_1520"/>
<dbReference type="PROSITE" id="PS00457">
    <property type="entry name" value="NA_SOLUT_SYMP_2"/>
    <property type="match status" value="1"/>
</dbReference>
<dbReference type="Gene3D" id="1.20.1730.10">
    <property type="entry name" value="Sodium/glucose cotransporter"/>
    <property type="match status" value="1"/>
</dbReference>
<feature type="transmembrane region" description="Helical" evidence="9">
    <location>
        <begin position="319"/>
        <end position="345"/>
    </location>
</feature>
<feature type="transmembrane region" description="Helical" evidence="9">
    <location>
        <begin position="6"/>
        <end position="24"/>
    </location>
</feature>
<keyword evidence="4" id="KW-1003">Cell membrane</keyword>
<dbReference type="GO" id="GO:0036376">
    <property type="term" value="P:sodium ion export across plasma membrane"/>
    <property type="evidence" value="ECO:0007669"/>
    <property type="project" value="InterPro"/>
</dbReference>
<dbReference type="PANTHER" id="PTHR48086">
    <property type="entry name" value="SODIUM/PROLINE SYMPORTER-RELATED"/>
    <property type="match status" value="1"/>
</dbReference>
<feature type="transmembrane region" description="Helical" evidence="9">
    <location>
        <begin position="274"/>
        <end position="299"/>
    </location>
</feature>
<keyword evidence="7 9" id="KW-0472">Membrane</keyword>
<dbReference type="NCBIfam" id="TIGR00813">
    <property type="entry name" value="sss"/>
    <property type="match status" value="1"/>
</dbReference>
<comment type="similarity">
    <text evidence="2 8">Belongs to the sodium:solute symporter (SSF) (TC 2.A.21) family.</text>
</comment>
<feature type="transmembrane region" description="Helical" evidence="9">
    <location>
        <begin position="191"/>
        <end position="215"/>
    </location>
</feature>
<keyword evidence="3" id="KW-0813">Transport</keyword>
<evidence type="ECO:0000256" key="7">
    <source>
        <dbReference type="ARBA" id="ARBA00023136"/>
    </source>
</evidence>
<feature type="transmembrane region" description="Helical" evidence="9">
    <location>
        <begin position="423"/>
        <end position="446"/>
    </location>
</feature>
<feature type="transmembrane region" description="Helical" evidence="9">
    <location>
        <begin position="366"/>
        <end position="386"/>
    </location>
</feature>
<protein>
    <submittedName>
        <fullName evidence="10">Sodium/pantothenate symporter</fullName>
    </submittedName>
</protein>
<dbReference type="Proteomes" id="UP000199488">
    <property type="component" value="Unassembled WGS sequence"/>
</dbReference>
<dbReference type="OrthoDB" id="9810181at2"/>
<dbReference type="InterPro" id="IPR011849">
    <property type="entry name" value="Na/pantothenate_symporter"/>
</dbReference>
<dbReference type="CDD" id="cd10327">
    <property type="entry name" value="SLC5sbd_PanF"/>
    <property type="match status" value="1"/>
</dbReference>
<organism evidence="10 11">
    <name type="scientific">Marinococcus luteus</name>
    <dbReference type="NCBI Taxonomy" id="1122204"/>
    <lineage>
        <taxon>Bacteria</taxon>
        <taxon>Bacillati</taxon>
        <taxon>Bacillota</taxon>
        <taxon>Bacilli</taxon>
        <taxon>Bacillales</taxon>
        <taxon>Bacillaceae</taxon>
        <taxon>Marinococcus</taxon>
    </lineage>
</organism>
<dbReference type="Pfam" id="PF00474">
    <property type="entry name" value="SSF"/>
    <property type="match status" value="1"/>
</dbReference>
<keyword evidence="6 9" id="KW-1133">Transmembrane helix</keyword>
<feature type="transmembrane region" description="Helical" evidence="9">
    <location>
        <begin position="75"/>
        <end position="95"/>
    </location>
</feature>
<evidence type="ECO:0000313" key="10">
    <source>
        <dbReference type="EMBL" id="SDW45984.1"/>
    </source>
</evidence>
<dbReference type="InterPro" id="IPR018212">
    <property type="entry name" value="Na/solute_symporter_CS"/>
</dbReference>
<feature type="transmembrane region" description="Helical" evidence="9">
    <location>
        <begin position="44"/>
        <end position="63"/>
    </location>
</feature>
<evidence type="ECO:0000256" key="1">
    <source>
        <dbReference type="ARBA" id="ARBA00004141"/>
    </source>
</evidence>
<dbReference type="GO" id="GO:0005886">
    <property type="term" value="C:plasma membrane"/>
    <property type="evidence" value="ECO:0007669"/>
    <property type="project" value="TreeGrafter"/>
</dbReference>
<keyword evidence="5 9" id="KW-0812">Transmembrane</keyword>
<dbReference type="PROSITE" id="PS50283">
    <property type="entry name" value="NA_SOLUT_SYMP_3"/>
    <property type="match status" value="1"/>
</dbReference>
<dbReference type="RefSeq" id="WP_091613218.1">
    <property type="nucleotide sequence ID" value="NZ_FNNC01000002.1"/>
</dbReference>
<keyword evidence="11" id="KW-1185">Reference proteome</keyword>
<evidence type="ECO:0000256" key="9">
    <source>
        <dbReference type="SAM" id="Phobius"/>
    </source>
</evidence>
<dbReference type="InterPro" id="IPR050277">
    <property type="entry name" value="Sodium:Solute_Symporter"/>
</dbReference>
<comment type="subcellular location">
    <subcellularLocation>
        <location evidence="1">Membrane</location>
        <topology evidence="1">Multi-pass membrane protein</topology>
    </subcellularLocation>
</comment>
<evidence type="ECO:0000313" key="11">
    <source>
        <dbReference type="Proteomes" id="UP000199488"/>
    </source>
</evidence>
<reference evidence="10 11" key="1">
    <citation type="submission" date="2016-10" db="EMBL/GenBank/DDBJ databases">
        <authorList>
            <person name="de Groot N.N."/>
        </authorList>
    </citation>
    <scope>NUCLEOTIDE SEQUENCE [LARGE SCALE GENOMIC DNA]</scope>
    <source>
        <strain evidence="10 11">DSM 23126</strain>
    </source>
</reference>
<evidence type="ECO:0000256" key="3">
    <source>
        <dbReference type="ARBA" id="ARBA00022448"/>
    </source>
</evidence>
<feature type="transmembrane region" description="Helical" evidence="9">
    <location>
        <begin position="452"/>
        <end position="470"/>
    </location>
</feature>
<dbReference type="InterPro" id="IPR038377">
    <property type="entry name" value="Na/Glc_symporter_sf"/>
</dbReference>
<dbReference type="AlphaFoldDB" id="A0A1H2TRU6"/>
<accession>A0A1H2TRU6</accession>
<sequence length="483" mass="51931">MNIEVIVPLVVFLLFTFAIGIWSAKKRTGAASFLHDYYLGSRELGGLVLAMTMVATYGSASSFVGGPGIAYDRGLGWVLLSMSQVVTGYFTLMILGKRFAIMARRYRAVTLVDFLRSRYNNGLVVIVGAFSIVVFLFSAMAAQWVGGARLIESVTGMSYQASLFLFAGAVLFYVIIGGFRAVVVTDAVQGIIMVVGTLIIFTATLIAGGGMNNIMTSLYQENPNLVTPFGADGDLTALYVSSFWILVGVGVVGLPQVAVRAMSYKSSAAMHRALLIGTAVVAFMMFGMHMAGVMGRVVVPGIEVADTVMPELTMTVLPGWLAGIVLAAPMAAIMSTVDSLLLMISSSVVKDVYINYIKPDASENRIRLLSLIVTAAVGIIVVAISWSPPEFLIWLNLFAFGGLEAAFIWPIVLGLYWKKANGWGALAAMITGIASYMIISIWVPGWLGMHEVAMPVLFSLAAFVLVSLLTNRQENEWSPLENN</sequence>
<dbReference type="InterPro" id="IPR001734">
    <property type="entry name" value="Na/solute_symporter"/>
</dbReference>
<dbReference type="GO" id="GO:0015081">
    <property type="term" value="F:sodium ion transmembrane transporter activity"/>
    <property type="evidence" value="ECO:0007669"/>
    <property type="project" value="InterPro"/>
</dbReference>
<feature type="transmembrane region" description="Helical" evidence="9">
    <location>
        <begin position="235"/>
        <end position="254"/>
    </location>
</feature>
<dbReference type="EMBL" id="FNNC01000002">
    <property type="protein sequence ID" value="SDW45984.1"/>
    <property type="molecule type" value="Genomic_DNA"/>
</dbReference>
<feature type="transmembrane region" description="Helical" evidence="9">
    <location>
        <begin position="392"/>
        <end position="416"/>
    </location>
</feature>
<feature type="transmembrane region" description="Helical" evidence="9">
    <location>
        <begin position="157"/>
        <end position="179"/>
    </location>
</feature>
<feature type="transmembrane region" description="Helical" evidence="9">
    <location>
        <begin position="123"/>
        <end position="145"/>
    </location>
</feature>
<dbReference type="GO" id="GO:0015233">
    <property type="term" value="F:pantothenate transmembrane transporter activity"/>
    <property type="evidence" value="ECO:0007669"/>
    <property type="project" value="InterPro"/>
</dbReference>
<proteinExistence type="inferred from homology"/>
<evidence type="ECO:0000256" key="8">
    <source>
        <dbReference type="RuleBase" id="RU362091"/>
    </source>
</evidence>
<dbReference type="NCBIfam" id="TIGR02119">
    <property type="entry name" value="panF"/>
    <property type="match status" value="1"/>
</dbReference>
<evidence type="ECO:0000256" key="4">
    <source>
        <dbReference type="ARBA" id="ARBA00022475"/>
    </source>
</evidence>
<evidence type="ECO:0000256" key="6">
    <source>
        <dbReference type="ARBA" id="ARBA00022989"/>
    </source>
</evidence>